<accession>A0A238HAD0</accession>
<evidence type="ECO:0000313" key="2">
    <source>
        <dbReference type="Proteomes" id="UP000198460"/>
    </source>
</evidence>
<reference evidence="1 2" key="1">
    <citation type="submission" date="2017-04" db="EMBL/GenBank/DDBJ databases">
        <authorList>
            <person name="Afonso C.L."/>
            <person name="Miller P.J."/>
            <person name="Scott M.A."/>
            <person name="Spackman E."/>
            <person name="Goraichik I."/>
            <person name="Dimitrov K.M."/>
            <person name="Suarez D.L."/>
            <person name="Swayne D.E."/>
        </authorList>
    </citation>
    <scope>NUCLEOTIDE SEQUENCE [LARGE SCALE GENOMIC DNA]</scope>
    <source>
        <strain evidence="1">LMG 28154</strain>
    </source>
</reference>
<organism evidence="1 2">
    <name type="scientific">Burkholderia singularis</name>
    <dbReference type="NCBI Taxonomy" id="1503053"/>
    <lineage>
        <taxon>Bacteria</taxon>
        <taxon>Pseudomonadati</taxon>
        <taxon>Pseudomonadota</taxon>
        <taxon>Betaproteobacteria</taxon>
        <taxon>Burkholderiales</taxon>
        <taxon>Burkholderiaceae</taxon>
        <taxon>Burkholderia</taxon>
        <taxon>pseudomallei group</taxon>
    </lineage>
</organism>
<protein>
    <submittedName>
        <fullName evidence="1">Uncharacterized protein</fullName>
    </submittedName>
</protein>
<dbReference type="Proteomes" id="UP000198460">
    <property type="component" value="Unassembled WGS sequence"/>
</dbReference>
<sequence>MHGSVARVARIGVGGGRPASVPTLVPGGGLPVRVVASAAGVGGN</sequence>
<gene>
    <name evidence="1" type="ORF">BSIN_0949</name>
</gene>
<dbReference type="EMBL" id="FXAN01000094">
    <property type="protein sequence ID" value="SMG02329.1"/>
    <property type="molecule type" value="Genomic_DNA"/>
</dbReference>
<name>A0A238HAD0_9BURK</name>
<proteinExistence type="predicted"/>
<evidence type="ECO:0000313" key="1">
    <source>
        <dbReference type="EMBL" id="SMG02329.1"/>
    </source>
</evidence>
<dbReference type="AlphaFoldDB" id="A0A238HAD0"/>